<evidence type="ECO:0000313" key="4">
    <source>
        <dbReference type="Proteomes" id="UP000015106"/>
    </source>
</evidence>
<protein>
    <recommendedName>
        <fullName evidence="2">O-methyltransferase dimerisation domain-containing protein</fullName>
    </recommendedName>
</protein>
<dbReference type="GO" id="GO:0046983">
    <property type="term" value="F:protein dimerization activity"/>
    <property type="evidence" value="ECO:0007669"/>
    <property type="project" value="InterPro"/>
</dbReference>
<keyword evidence="4" id="KW-1185">Reference proteome</keyword>
<evidence type="ECO:0000259" key="2">
    <source>
        <dbReference type="Pfam" id="PF08100"/>
    </source>
</evidence>
<reference evidence="4" key="1">
    <citation type="journal article" date="2013" name="Nature">
        <title>Draft genome of the wheat A-genome progenitor Triticum urartu.</title>
        <authorList>
            <person name="Ling H.Q."/>
            <person name="Zhao S."/>
            <person name="Liu D."/>
            <person name="Wang J."/>
            <person name="Sun H."/>
            <person name="Zhang C."/>
            <person name="Fan H."/>
            <person name="Li D."/>
            <person name="Dong L."/>
            <person name="Tao Y."/>
            <person name="Gao C."/>
            <person name="Wu H."/>
            <person name="Li Y."/>
            <person name="Cui Y."/>
            <person name="Guo X."/>
            <person name="Zheng S."/>
            <person name="Wang B."/>
            <person name="Yu K."/>
            <person name="Liang Q."/>
            <person name="Yang W."/>
            <person name="Lou X."/>
            <person name="Chen J."/>
            <person name="Feng M."/>
            <person name="Jian J."/>
            <person name="Zhang X."/>
            <person name="Luo G."/>
            <person name="Jiang Y."/>
            <person name="Liu J."/>
            <person name="Wang Z."/>
            <person name="Sha Y."/>
            <person name="Zhang B."/>
            <person name="Wu H."/>
            <person name="Tang D."/>
            <person name="Shen Q."/>
            <person name="Xue P."/>
            <person name="Zou S."/>
            <person name="Wang X."/>
            <person name="Liu X."/>
            <person name="Wang F."/>
            <person name="Yang Y."/>
            <person name="An X."/>
            <person name="Dong Z."/>
            <person name="Zhang K."/>
            <person name="Zhang X."/>
            <person name="Luo M.C."/>
            <person name="Dvorak J."/>
            <person name="Tong Y."/>
            <person name="Wang J."/>
            <person name="Yang H."/>
            <person name="Li Z."/>
            <person name="Wang D."/>
            <person name="Zhang A."/>
            <person name="Wang J."/>
        </authorList>
    </citation>
    <scope>NUCLEOTIDE SEQUENCE</scope>
    <source>
        <strain evidence="4">cv. G1812</strain>
    </source>
</reference>
<feature type="domain" description="O-methyltransferase dimerisation" evidence="2">
    <location>
        <begin position="17"/>
        <end position="84"/>
    </location>
</feature>
<evidence type="ECO:0000256" key="1">
    <source>
        <dbReference type="SAM" id="MobiDB-lite"/>
    </source>
</evidence>
<dbReference type="InterPro" id="IPR012967">
    <property type="entry name" value="COMT_dimerisation"/>
</dbReference>
<dbReference type="Gene3D" id="1.10.10.10">
    <property type="entry name" value="Winged helix-like DNA-binding domain superfamily/Winged helix DNA-binding domain"/>
    <property type="match status" value="1"/>
</dbReference>
<feature type="region of interest" description="Disordered" evidence="1">
    <location>
        <begin position="93"/>
        <end position="274"/>
    </location>
</feature>
<name>A0A8R7TTY1_TRIUA</name>
<feature type="compositionally biased region" description="Basic residues" evidence="1">
    <location>
        <begin position="237"/>
        <end position="255"/>
    </location>
</feature>
<feature type="compositionally biased region" description="Basic and acidic residues" evidence="1">
    <location>
        <begin position="128"/>
        <end position="138"/>
    </location>
</feature>
<sequence>MATFSYEELLQAHTELWDLTFGYLKSMALECAIKLGLPNAIHRRGGAATLPDLLDAVSVPGSKKAHLPRLMRVSRRVRHLHCRRTRCRGAREWGGGGRRLRPHAGVPPAGGRRRRQRVVREPLAVRALPDDQVPREGGHAPAGVVRERRRRGRGGDAVPDGARHRPVGRHGPRPQDEPGLQRRHGVRHPARDGLRHRQLRRRVRRGDLAGRRRRRDRLRGEGHRQGLPARQVLRARPPQRGRFHPARRRGRVHLRRHDELHSGDRCGVPQVHHA</sequence>
<dbReference type="InterPro" id="IPR036388">
    <property type="entry name" value="WH-like_DNA-bd_sf"/>
</dbReference>
<dbReference type="EnsemblPlants" id="TuG1812G0300001538.01.T01">
    <property type="protein sequence ID" value="TuG1812G0300001538.01.T01"/>
    <property type="gene ID" value="TuG1812G0300001538.01"/>
</dbReference>
<evidence type="ECO:0000313" key="3">
    <source>
        <dbReference type="EnsemblPlants" id="TuG1812G0300001538.01.T01"/>
    </source>
</evidence>
<dbReference type="Gramene" id="TuG1812G0300001538.01.T01">
    <property type="protein sequence ID" value="TuG1812G0300001538.01.T01"/>
    <property type="gene ID" value="TuG1812G0300001538.01"/>
</dbReference>
<proteinExistence type="predicted"/>
<dbReference type="Proteomes" id="UP000015106">
    <property type="component" value="Chromosome 3"/>
</dbReference>
<dbReference type="AlphaFoldDB" id="A0A8R7TTY1"/>
<dbReference type="Pfam" id="PF08100">
    <property type="entry name" value="Dimerisation"/>
    <property type="match status" value="1"/>
</dbReference>
<reference evidence="3" key="3">
    <citation type="submission" date="2022-06" db="UniProtKB">
        <authorList>
            <consortium name="EnsemblPlants"/>
        </authorList>
    </citation>
    <scope>IDENTIFICATION</scope>
</reference>
<accession>A0A8R7TTY1</accession>
<dbReference type="InterPro" id="IPR036390">
    <property type="entry name" value="WH_DNA-bd_sf"/>
</dbReference>
<reference evidence="3" key="2">
    <citation type="submission" date="2018-03" db="EMBL/GenBank/DDBJ databases">
        <title>The Triticum urartu genome reveals the dynamic nature of wheat genome evolution.</title>
        <authorList>
            <person name="Ling H."/>
            <person name="Ma B."/>
            <person name="Shi X."/>
            <person name="Liu H."/>
            <person name="Dong L."/>
            <person name="Sun H."/>
            <person name="Cao Y."/>
            <person name="Gao Q."/>
            <person name="Zheng S."/>
            <person name="Li Y."/>
            <person name="Yu Y."/>
            <person name="Du H."/>
            <person name="Qi M."/>
            <person name="Li Y."/>
            <person name="Yu H."/>
            <person name="Cui Y."/>
            <person name="Wang N."/>
            <person name="Chen C."/>
            <person name="Wu H."/>
            <person name="Zhao Y."/>
            <person name="Zhang J."/>
            <person name="Li Y."/>
            <person name="Zhou W."/>
            <person name="Zhang B."/>
            <person name="Hu W."/>
            <person name="Eijk M."/>
            <person name="Tang J."/>
            <person name="Witsenboer H."/>
            <person name="Zhao S."/>
            <person name="Li Z."/>
            <person name="Zhang A."/>
            <person name="Wang D."/>
            <person name="Liang C."/>
        </authorList>
    </citation>
    <scope>NUCLEOTIDE SEQUENCE [LARGE SCALE GENOMIC DNA]</scope>
    <source>
        <strain evidence="3">cv. G1812</strain>
    </source>
</reference>
<dbReference type="SUPFAM" id="SSF46785">
    <property type="entry name" value="Winged helix' DNA-binding domain"/>
    <property type="match status" value="1"/>
</dbReference>
<organism evidence="3 4">
    <name type="scientific">Triticum urartu</name>
    <name type="common">Red wild einkorn</name>
    <name type="synonym">Crithodium urartu</name>
    <dbReference type="NCBI Taxonomy" id="4572"/>
    <lineage>
        <taxon>Eukaryota</taxon>
        <taxon>Viridiplantae</taxon>
        <taxon>Streptophyta</taxon>
        <taxon>Embryophyta</taxon>
        <taxon>Tracheophyta</taxon>
        <taxon>Spermatophyta</taxon>
        <taxon>Magnoliopsida</taxon>
        <taxon>Liliopsida</taxon>
        <taxon>Poales</taxon>
        <taxon>Poaceae</taxon>
        <taxon>BOP clade</taxon>
        <taxon>Pooideae</taxon>
        <taxon>Triticodae</taxon>
        <taxon>Triticeae</taxon>
        <taxon>Triticinae</taxon>
        <taxon>Triticum</taxon>
    </lineage>
</organism>